<accession>A0A931GNI1</accession>
<proteinExistence type="predicted"/>
<protein>
    <submittedName>
        <fullName evidence="2">Uncharacterized protein</fullName>
    </submittedName>
</protein>
<reference evidence="2" key="1">
    <citation type="submission" date="2020-11" db="EMBL/GenBank/DDBJ databases">
        <title>Sequencing the genomes of 1000 actinobacteria strains.</title>
        <authorList>
            <person name="Klenk H.-P."/>
        </authorList>
    </citation>
    <scope>NUCLEOTIDE SEQUENCE</scope>
    <source>
        <strain evidence="2">DSM 43175</strain>
    </source>
</reference>
<evidence type="ECO:0000313" key="3">
    <source>
        <dbReference type="Proteomes" id="UP000614047"/>
    </source>
</evidence>
<evidence type="ECO:0000256" key="1">
    <source>
        <dbReference type="SAM" id="MobiDB-lite"/>
    </source>
</evidence>
<dbReference type="Proteomes" id="UP000614047">
    <property type="component" value="Unassembled WGS sequence"/>
</dbReference>
<dbReference type="EMBL" id="JADOUA010000001">
    <property type="protein sequence ID" value="MBG6089541.1"/>
    <property type="molecule type" value="Genomic_DNA"/>
</dbReference>
<dbReference type="AlphaFoldDB" id="A0A931GNI1"/>
<feature type="region of interest" description="Disordered" evidence="1">
    <location>
        <begin position="1"/>
        <end position="69"/>
    </location>
</feature>
<sequence length="69" mass="7378">MAEIRVGKPDVKPDTPSHTKGVHQGNREGAYKHEVGHHPDGSADARRSTGINPKAHDPILPIMPNLSPG</sequence>
<feature type="compositionally biased region" description="Basic and acidic residues" evidence="1">
    <location>
        <begin position="25"/>
        <end position="47"/>
    </location>
</feature>
<dbReference type="RefSeq" id="WP_197012136.1">
    <property type="nucleotide sequence ID" value="NZ_BAABES010000004.1"/>
</dbReference>
<evidence type="ECO:0000313" key="2">
    <source>
        <dbReference type="EMBL" id="MBG6089541.1"/>
    </source>
</evidence>
<gene>
    <name evidence="2" type="ORF">IW256_003654</name>
</gene>
<organism evidence="2 3">
    <name type="scientific">Actinomadura viridis</name>
    <dbReference type="NCBI Taxonomy" id="58110"/>
    <lineage>
        <taxon>Bacteria</taxon>
        <taxon>Bacillati</taxon>
        <taxon>Actinomycetota</taxon>
        <taxon>Actinomycetes</taxon>
        <taxon>Streptosporangiales</taxon>
        <taxon>Thermomonosporaceae</taxon>
        <taxon>Actinomadura</taxon>
    </lineage>
</organism>
<name>A0A931GNI1_9ACTN</name>
<feature type="compositionally biased region" description="Basic and acidic residues" evidence="1">
    <location>
        <begin position="1"/>
        <end position="17"/>
    </location>
</feature>
<keyword evidence="3" id="KW-1185">Reference proteome</keyword>
<comment type="caution">
    <text evidence="2">The sequence shown here is derived from an EMBL/GenBank/DDBJ whole genome shotgun (WGS) entry which is preliminary data.</text>
</comment>